<dbReference type="GO" id="GO:0003700">
    <property type="term" value="F:DNA-binding transcription factor activity"/>
    <property type="evidence" value="ECO:0007669"/>
    <property type="project" value="TreeGrafter"/>
</dbReference>
<dbReference type="PANTHER" id="PTHR30055">
    <property type="entry name" value="HTH-TYPE TRANSCRIPTIONAL REGULATOR RUTR"/>
    <property type="match status" value="1"/>
</dbReference>
<dbReference type="STRING" id="428990.SAMN06295987_103437"/>
<evidence type="ECO:0000256" key="3">
    <source>
        <dbReference type="ARBA" id="ARBA00023163"/>
    </source>
</evidence>
<keyword evidence="3" id="KW-0804">Transcription</keyword>
<dbReference type="InterPro" id="IPR001647">
    <property type="entry name" value="HTH_TetR"/>
</dbReference>
<evidence type="ECO:0000256" key="1">
    <source>
        <dbReference type="ARBA" id="ARBA00023015"/>
    </source>
</evidence>
<dbReference type="GO" id="GO:0000976">
    <property type="term" value="F:transcription cis-regulatory region binding"/>
    <property type="evidence" value="ECO:0007669"/>
    <property type="project" value="TreeGrafter"/>
</dbReference>
<dbReference type="RefSeq" id="WP_079730672.1">
    <property type="nucleotide sequence ID" value="NZ_FVZE01000003.1"/>
</dbReference>
<keyword evidence="1" id="KW-0805">Transcription regulation</keyword>
<evidence type="ECO:0000256" key="4">
    <source>
        <dbReference type="PROSITE-ProRule" id="PRU00335"/>
    </source>
</evidence>
<accession>A0A1U6HZI5</accession>
<keyword evidence="7" id="KW-1185">Reference proteome</keyword>
<dbReference type="InterPro" id="IPR050109">
    <property type="entry name" value="HTH-type_TetR-like_transc_reg"/>
</dbReference>
<keyword evidence="2 4" id="KW-0238">DNA-binding</keyword>
<organism evidence="6 7">
    <name type="scientific">Novosphingobium mathurense</name>
    <dbReference type="NCBI Taxonomy" id="428990"/>
    <lineage>
        <taxon>Bacteria</taxon>
        <taxon>Pseudomonadati</taxon>
        <taxon>Pseudomonadota</taxon>
        <taxon>Alphaproteobacteria</taxon>
        <taxon>Sphingomonadales</taxon>
        <taxon>Sphingomonadaceae</taxon>
        <taxon>Novosphingobium</taxon>
    </lineage>
</organism>
<evidence type="ECO:0000259" key="5">
    <source>
        <dbReference type="PROSITE" id="PS50977"/>
    </source>
</evidence>
<proteinExistence type="predicted"/>
<dbReference type="InterPro" id="IPR036271">
    <property type="entry name" value="Tet_transcr_reg_TetR-rel_C_sf"/>
</dbReference>
<evidence type="ECO:0000313" key="6">
    <source>
        <dbReference type="EMBL" id="SLK01233.1"/>
    </source>
</evidence>
<sequence length="201" mass="22610">MARAKSYHKEDLRRDLLKAGREFVSRNGHLSLSLRSLAQQVGVTTAAPYHHFSDRRALLLALAMEGFEDLIGRAQAIDAKALSPLDQLIMMGHSFLDFADEQPRMLELMYESELTIPTLDPALLEYQQRGYQALLGAITKAMPDAPFDDRSMRVMGFWSTIYGLALLRNKQLIQPYEPESRESADIDRTVVARSARAALGE</sequence>
<name>A0A1U6HZI5_9SPHN</name>
<dbReference type="AlphaFoldDB" id="A0A1U6HZI5"/>
<dbReference type="Pfam" id="PF00440">
    <property type="entry name" value="TetR_N"/>
    <property type="match status" value="1"/>
</dbReference>
<dbReference type="SUPFAM" id="SSF48498">
    <property type="entry name" value="Tetracyclin repressor-like, C-terminal domain"/>
    <property type="match status" value="1"/>
</dbReference>
<feature type="DNA-binding region" description="H-T-H motif" evidence="4">
    <location>
        <begin position="33"/>
        <end position="52"/>
    </location>
</feature>
<dbReference type="PRINTS" id="PR00455">
    <property type="entry name" value="HTHTETR"/>
</dbReference>
<reference evidence="7" key="1">
    <citation type="submission" date="2017-02" db="EMBL/GenBank/DDBJ databases">
        <authorList>
            <person name="Varghese N."/>
            <person name="Submissions S."/>
        </authorList>
    </citation>
    <scope>NUCLEOTIDE SEQUENCE [LARGE SCALE GENOMIC DNA]</scope>
    <source>
        <strain evidence="7">SM117</strain>
    </source>
</reference>
<dbReference type="PANTHER" id="PTHR30055:SF220">
    <property type="entry name" value="TETR-FAMILY REGULATORY PROTEIN"/>
    <property type="match status" value="1"/>
</dbReference>
<dbReference type="EMBL" id="FVZE01000003">
    <property type="protein sequence ID" value="SLK01233.1"/>
    <property type="molecule type" value="Genomic_DNA"/>
</dbReference>
<dbReference type="Proteomes" id="UP000190989">
    <property type="component" value="Unassembled WGS sequence"/>
</dbReference>
<gene>
    <name evidence="6" type="ORF">SAMN06295987_103437</name>
</gene>
<feature type="domain" description="HTH tetR-type" evidence="5">
    <location>
        <begin position="10"/>
        <end position="70"/>
    </location>
</feature>
<evidence type="ECO:0000313" key="7">
    <source>
        <dbReference type="Proteomes" id="UP000190989"/>
    </source>
</evidence>
<evidence type="ECO:0000256" key="2">
    <source>
        <dbReference type="ARBA" id="ARBA00023125"/>
    </source>
</evidence>
<dbReference type="Pfam" id="PF13305">
    <property type="entry name" value="TetR_C_33"/>
    <property type="match status" value="1"/>
</dbReference>
<dbReference type="InterPro" id="IPR025996">
    <property type="entry name" value="MT1864/Rv1816-like_C"/>
</dbReference>
<dbReference type="SUPFAM" id="SSF46689">
    <property type="entry name" value="Homeodomain-like"/>
    <property type="match status" value="1"/>
</dbReference>
<dbReference type="PROSITE" id="PS50977">
    <property type="entry name" value="HTH_TETR_2"/>
    <property type="match status" value="1"/>
</dbReference>
<dbReference type="InterPro" id="IPR009057">
    <property type="entry name" value="Homeodomain-like_sf"/>
</dbReference>
<protein>
    <submittedName>
        <fullName evidence="6">Transcriptional regulator, TetR family</fullName>
    </submittedName>
</protein>
<dbReference type="Gene3D" id="1.10.357.10">
    <property type="entry name" value="Tetracycline Repressor, domain 2"/>
    <property type="match status" value="1"/>
</dbReference>